<dbReference type="RefSeq" id="WP_131925332.1">
    <property type="nucleotide sequence ID" value="NZ_SMAG01000005.1"/>
</dbReference>
<keyword evidence="2" id="KW-1185">Reference proteome</keyword>
<proteinExistence type="predicted"/>
<dbReference type="Proteomes" id="UP000294937">
    <property type="component" value="Unassembled WGS sequence"/>
</dbReference>
<organism evidence="1 2">
    <name type="scientific">Hazenella coriacea</name>
    <dbReference type="NCBI Taxonomy" id="1179467"/>
    <lineage>
        <taxon>Bacteria</taxon>
        <taxon>Bacillati</taxon>
        <taxon>Bacillota</taxon>
        <taxon>Bacilli</taxon>
        <taxon>Bacillales</taxon>
        <taxon>Thermoactinomycetaceae</taxon>
        <taxon>Hazenella</taxon>
    </lineage>
</organism>
<name>A0A4R3L2R8_9BACL</name>
<comment type="caution">
    <text evidence="1">The sequence shown here is derived from an EMBL/GenBank/DDBJ whole genome shotgun (WGS) entry which is preliminary data.</text>
</comment>
<reference evidence="1 2" key="1">
    <citation type="submission" date="2019-03" db="EMBL/GenBank/DDBJ databases">
        <title>Genomic Encyclopedia of Type Strains, Phase IV (KMG-IV): sequencing the most valuable type-strain genomes for metagenomic binning, comparative biology and taxonomic classification.</title>
        <authorList>
            <person name="Goeker M."/>
        </authorList>
    </citation>
    <scope>NUCLEOTIDE SEQUENCE [LARGE SCALE GENOMIC DNA]</scope>
    <source>
        <strain evidence="1 2">DSM 45707</strain>
    </source>
</reference>
<evidence type="ECO:0000313" key="2">
    <source>
        <dbReference type="Proteomes" id="UP000294937"/>
    </source>
</evidence>
<sequence>MSTSSLQTNWLCELLQTHLPPEEYKQMESFIHAETWASPSALKREWLPSKEIPLRFTLEIDIQC</sequence>
<gene>
    <name evidence="1" type="ORF">EDD58_105152</name>
</gene>
<protein>
    <submittedName>
        <fullName evidence="1">Uncharacterized protein</fullName>
    </submittedName>
</protein>
<dbReference type="OrthoDB" id="2991347at2"/>
<evidence type="ECO:0000313" key="1">
    <source>
        <dbReference type="EMBL" id="TCS93941.1"/>
    </source>
</evidence>
<dbReference type="EMBL" id="SMAG01000005">
    <property type="protein sequence ID" value="TCS93941.1"/>
    <property type="molecule type" value="Genomic_DNA"/>
</dbReference>
<accession>A0A4R3L2R8</accession>
<dbReference type="AlphaFoldDB" id="A0A4R3L2R8"/>